<proteinExistence type="predicted"/>
<reference evidence="2 3" key="1">
    <citation type="submission" date="2014-04" db="EMBL/GenBank/DDBJ databases">
        <authorList>
            <consortium name="DOE Joint Genome Institute"/>
            <person name="Kuo A."/>
            <person name="Kohler A."/>
            <person name="Nagy L.G."/>
            <person name="Floudas D."/>
            <person name="Copeland A."/>
            <person name="Barry K.W."/>
            <person name="Cichocki N."/>
            <person name="Veneault-Fourrey C."/>
            <person name="LaButti K."/>
            <person name="Lindquist E.A."/>
            <person name="Lipzen A."/>
            <person name="Lundell T."/>
            <person name="Morin E."/>
            <person name="Murat C."/>
            <person name="Sun H."/>
            <person name="Tunlid A."/>
            <person name="Henrissat B."/>
            <person name="Grigoriev I.V."/>
            <person name="Hibbett D.S."/>
            <person name="Martin F."/>
            <person name="Nordberg H.P."/>
            <person name="Cantor M.N."/>
            <person name="Hua S.X."/>
        </authorList>
    </citation>
    <scope>NUCLEOTIDE SEQUENCE [LARGE SCALE GENOMIC DNA]</scope>
    <source>
        <strain evidence="2 3">LaAM-08-1</strain>
    </source>
</reference>
<accession>A0A0C9WLT8</accession>
<evidence type="ECO:0000313" key="3">
    <source>
        <dbReference type="Proteomes" id="UP000054477"/>
    </source>
</evidence>
<evidence type="ECO:0000256" key="1">
    <source>
        <dbReference type="SAM" id="MobiDB-lite"/>
    </source>
</evidence>
<dbReference type="HOGENOM" id="CLU_1749963_0_0_1"/>
<dbReference type="EMBL" id="KN838691">
    <property type="protein sequence ID" value="KIJ97524.1"/>
    <property type="molecule type" value="Genomic_DNA"/>
</dbReference>
<gene>
    <name evidence="2" type="ORF">K443DRAFT_241955</name>
</gene>
<keyword evidence="3" id="KW-1185">Reference proteome</keyword>
<sequence length="149" mass="17017">MGRNTRRRSMSMDEYRGQGSDESRKEQRRVKVELLGPHVFGTPLASHFPLSENFHQLRGRAQRPLSDTRACSPLILSSCLHGPCEPSVDITSEIDPLDGREAERMTVNSYPLTWRWIVSTALRILRRTGEQGGGRGGWINPVRWRKYLS</sequence>
<dbReference type="AlphaFoldDB" id="A0A0C9WLT8"/>
<protein>
    <submittedName>
        <fullName evidence="2">Uncharacterized protein</fullName>
    </submittedName>
</protein>
<feature type="region of interest" description="Disordered" evidence="1">
    <location>
        <begin position="1"/>
        <end position="28"/>
    </location>
</feature>
<organism evidence="2 3">
    <name type="scientific">Laccaria amethystina LaAM-08-1</name>
    <dbReference type="NCBI Taxonomy" id="1095629"/>
    <lineage>
        <taxon>Eukaryota</taxon>
        <taxon>Fungi</taxon>
        <taxon>Dikarya</taxon>
        <taxon>Basidiomycota</taxon>
        <taxon>Agaricomycotina</taxon>
        <taxon>Agaricomycetes</taxon>
        <taxon>Agaricomycetidae</taxon>
        <taxon>Agaricales</taxon>
        <taxon>Agaricineae</taxon>
        <taxon>Hydnangiaceae</taxon>
        <taxon>Laccaria</taxon>
    </lineage>
</organism>
<feature type="compositionally biased region" description="Basic and acidic residues" evidence="1">
    <location>
        <begin position="10"/>
        <end position="28"/>
    </location>
</feature>
<evidence type="ECO:0000313" key="2">
    <source>
        <dbReference type="EMBL" id="KIJ97524.1"/>
    </source>
</evidence>
<name>A0A0C9WLT8_9AGAR</name>
<reference evidence="3" key="2">
    <citation type="submission" date="2015-01" db="EMBL/GenBank/DDBJ databases">
        <title>Evolutionary Origins and Diversification of the Mycorrhizal Mutualists.</title>
        <authorList>
            <consortium name="DOE Joint Genome Institute"/>
            <consortium name="Mycorrhizal Genomics Consortium"/>
            <person name="Kohler A."/>
            <person name="Kuo A."/>
            <person name="Nagy L.G."/>
            <person name="Floudas D."/>
            <person name="Copeland A."/>
            <person name="Barry K.W."/>
            <person name="Cichocki N."/>
            <person name="Veneault-Fourrey C."/>
            <person name="LaButti K."/>
            <person name="Lindquist E.A."/>
            <person name="Lipzen A."/>
            <person name="Lundell T."/>
            <person name="Morin E."/>
            <person name="Murat C."/>
            <person name="Riley R."/>
            <person name="Ohm R."/>
            <person name="Sun H."/>
            <person name="Tunlid A."/>
            <person name="Henrissat B."/>
            <person name="Grigoriev I.V."/>
            <person name="Hibbett D.S."/>
            <person name="Martin F."/>
        </authorList>
    </citation>
    <scope>NUCLEOTIDE SEQUENCE [LARGE SCALE GENOMIC DNA]</scope>
    <source>
        <strain evidence="3">LaAM-08-1</strain>
    </source>
</reference>
<dbReference type="Proteomes" id="UP000054477">
    <property type="component" value="Unassembled WGS sequence"/>
</dbReference>